<keyword evidence="2" id="KW-0479">Metal-binding</keyword>
<keyword evidence="5" id="KW-1185">Reference proteome</keyword>
<comment type="cofactor">
    <cofactor evidence="2">
        <name>a divalent metal cation</name>
        <dbReference type="ChEBI" id="CHEBI:60240"/>
    </cofactor>
</comment>
<dbReference type="PANTHER" id="PTHR11124">
    <property type="entry name" value="VACUOLAR SORTING PROTEIN VPS29"/>
    <property type="match status" value="1"/>
</dbReference>
<comment type="caution">
    <text evidence="4">The sequence shown here is derived from an EMBL/GenBank/DDBJ whole genome shotgun (WGS) entry which is preliminary data.</text>
</comment>
<evidence type="ECO:0000313" key="4">
    <source>
        <dbReference type="EMBL" id="ORJ63428.1"/>
    </source>
</evidence>
<organism evidence="4 5">
    <name type="scientific">Geothermobacter hydrogeniphilus</name>
    <dbReference type="NCBI Taxonomy" id="1969733"/>
    <lineage>
        <taxon>Bacteria</taxon>
        <taxon>Pseudomonadati</taxon>
        <taxon>Thermodesulfobacteriota</taxon>
        <taxon>Desulfuromonadia</taxon>
        <taxon>Desulfuromonadales</taxon>
        <taxon>Geothermobacteraceae</taxon>
        <taxon>Geothermobacter</taxon>
    </lineage>
</organism>
<evidence type="ECO:0000256" key="1">
    <source>
        <dbReference type="ARBA" id="ARBA00008950"/>
    </source>
</evidence>
<dbReference type="STRING" id="1969733.B5V00_00765"/>
<dbReference type="InterPro" id="IPR000979">
    <property type="entry name" value="Phosphodiesterase_MJ0936/Vps29"/>
</dbReference>
<gene>
    <name evidence="4" type="ORF">B5V00_00765</name>
</gene>
<dbReference type="AlphaFoldDB" id="A0A1X0YE43"/>
<dbReference type="RefSeq" id="WP_085008505.1">
    <property type="nucleotide sequence ID" value="NZ_NAAD01000001.1"/>
</dbReference>
<proteinExistence type="inferred from homology"/>
<dbReference type="GO" id="GO:0046872">
    <property type="term" value="F:metal ion binding"/>
    <property type="evidence" value="ECO:0007669"/>
    <property type="project" value="UniProtKB-KW"/>
</dbReference>
<dbReference type="Gene3D" id="3.60.21.10">
    <property type="match status" value="1"/>
</dbReference>
<comment type="similarity">
    <text evidence="1 2">Belongs to the metallophosphoesterase superfamily. YfcE family.</text>
</comment>
<feature type="domain" description="Calcineurin-like phosphoesterase" evidence="3">
    <location>
        <begin position="3"/>
        <end position="151"/>
    </location>
</feature>
<name>A0A1X0YE43_9BACT</name>
<dbReference type="SUPFAM" id="SSF56300">
    <property type="entry name" value="Metallo-dependent phosphatases"/>
    <property type="match status" value="1"/>
</dbReference>
<dbReference type="EMBL" id="NAAD01000001">
    <property type="protein sequence ID" value="ORJ63428.1"/>
    <property type="molecule type" value="Genomic_DNA"/>
</dbReference>
<sequence length="164" mass="17214">MTMIAGVLSDTHFSDLAEADAAIGELLAGCFADVDLVLHAGDLGPPEALFSFAPLPVLAVRGNTDAGHADLPPQRLLTLDGVRVGLVHGWGAAAGLDSRVIRHFDGQELDLLIFGHSHVPVCTRRNGLLLFNPGSLSRPRSSRGPTVGRLILDRGTVSGEILTP</sequence>
<dbReference type="InterPro" id="IPR029052">
    <property type="entry name" value="Metallo-depent_PP-like"/>
</dbReference>
<evidence type="ECO:0000256" key="2">
    <source>
        <dbReference type="RuleBase" id="RU362039"/>
    </source>
</evidence>
<protein>
    <recommendedName>
        <fullName evidence="2">Phosphoesterase</fullName>
        <ecNumber evidence="2">3.1.4.-</ecNumber>
    </recommendedName>
</protein>
<evidence type="ECO:0000259" key="3">
    <source>
        <dbReference type="Pfam" id="PF12850"/>
    </source>
</evidence>
<dbReference type="Pfam" id="PF12850">
    <property type="entry name" value="Metallophos_2"/>
    <property type="match status" value="1"/>
</dbReference>
<dbReference type="InterPro" id="IPR024654">
    <property type="entry name" value="Calcineurin-like_PHP_lpxH"/>
</dbReference>
<reference evidence="4 5" key="1">
    <citation type="submission" date="2017-03" db="EMBL/GenBank/DDBJ databases">
        <title>Genome sequence of Geothermobacter sp. EPR-M, Deep-Sea Iron Reducer.</title>
        <authorList>
            <person name="Tully B."/>
            <person name="Savalia P."/>
            <person name="Abuyen K."/>
            <person name="Baughan C."/>
            <person name="Romero E."/>
            <person name="Ronkowski C."/>
            <person name="Torres B."/>
            <person name="Tremblay J."/>
            <person name="Trujillo A."/>
            <person name="Tyler M."/>
            <person name="Perez-Rodriguez I."/>
            <person name="Amend J."/>
        </authorList>
    </citation>
    <scope>NUCLEOTIDE SEQUENCE [LARGE SCALE GENOMIC DNA]</scope>
    <source>
        <strain evidence="4 5">EPR-M</strain>
    </source>
</reference>
<dbReference type="GO" id="GO:0016787">
    <property type="term" value="F:hydrolase activity"/>
    <property type="evidence" value="ECO:0007669"/>
    <property type="project" value="UniProtKB-UniRule"/>
</dbReference>
<dbReference type="NCBIfam" id="TIGR00040">
    <property type="entry name" value="yfcE"/>
    <property type="match status" value="1"/>
</dbReference>
<dbReference type="OrthoDB" id="9785951at2"/>
<dbReference type="EC" id="3.1.4.-" evidence="2"/>
<evidence type="ECO:0000313" key="5">
    <source>
        <dbReference type="Proteomes" id="UP000193136"/>
    </source>
</evidence>
<dbReference type="Proteomes" id="UP000193136">
    <property type="component" value="Unassembled WGS sequence"/>
</dbReference>
<accession>A0A1X0YE43</accession>